<comment type="caution">
    <text evidence="2">The sequence shown here is derived from an EMBL/GenBank/DDBJ whole genome shotgun (WGS) entry which is preliminary data.</text>
</comment>
<dbReference type="Gene3D" id="1.10.340.70">
    <property type="match status" value="1"/>
</dbReference>
<accession>A0A9Q3GG57</accession>
<dbReference type="EMBL" id="AVOT02001192">
    <property type="protein sequence ID" value="MBW0466031.1"/>
    <property type="molecule type" value="Genomic_DNA"/>
</dbReference>
<evidence type="ECO:0000313" key="2">
    <source>
        <dbReference type="EMBL" id="MBW0466031.1"/>
    </source>
</evidence>
<dbReference type="SUPFAM" id="SSF53098">
    <property type="entry name" value="Ribonuclease H-like"/>
    <property type="match status" value="1"/>
</dbReference>
<sequence>MTLTDGVLINTILHELHDIVVSTHLSEDRTLESVKTCSWWQNWRKAVAQYFQTCDRCQKENRATGWKFGMMIQIQEPKSPCEIIFMDWVAALPPGGDRSFNACLVLADSHTGLFQNIMSDRDPKFTPALWKILHNLFGTKISFSTAYNTQTYGLEERMIQTPENIIRGLCAYG</sequence>
<evidence type="ECO:0000259" key="1">
    <source>
        <dbReference type="Pfam" id="PF17921"/>
    </source>
</evidence>
<dbReference type="Gene3D" id="3.30.420.10">
    <property type="entry name" value="Ribonuclease H-like superfamily/Ribonuclease H"/>
    <property type="match status" value="1"/>
</dbReference>
<dbReference type="PANTHER" id="PTHR37984">
    <property type="entry name" value="PROTEIN CBG26694"/>
    <property type="match status" value="1"/>
</dbReference>
<keyword evidence="3" id="KW-1185">Reference proteome</keyword>
<dbReference type="GO" id="GO:0003676">
    <property type="term" value="F:nucleic acid binding"/>
    <property type="evidence" value="ECO:0007669"/>
    <property type="project" value="InterPro"/>
</dbReference>
<dbReference type="InterPro" id="IPR012337">
    <property type="entry name" value="RNaseH-like_sf"/>
</dbReference>
<dbReference type="InterPro" id="IPR050951">
    <property type="entry name" value="Retrovirus_Pol_polyprotein"/>
</dbReference>
<dbReference type="InterPro" id="IPR036397">
    <property type="entry name" value="RNaseH_sf"/>
</dbReference>
<name>A0A9Q3GG57_9BASI</name>
<gene>
    <name evidence="2" type="ORF">O181_005746</name>
</gene>
<reference evidence="2" key="1">
    <citation type="submission" date="2021-03" db="EMBL/GenBank/DDBJ databases">
        <title>Draft genome sequence of rust myrtle Austropuccinia psidii MF-1, a brazilian biotype.</title>
        <authorList>
            <person name="Quecine M.C."/>
            <person name="Pachon D.M.R."/>
            <person name="Bonatelli M.L."/>
            <person name="Correr F.H."/>
            <person name="Franceschini L.M."/>
            <person name="Leite T.F."/>
            <person name="Margarido G.R.A."/>
            <person name="Almeida C.A."/>
            <person name="Ferrarezi J.A."/>
            <person name="Labate C.A."/>
        </authorList>
    </citation>
    <scope>NUCLEOTIDE SEQUENCE</scope>
    <source>
        <strain evidence="2">MF-1</strain>
    </source>
</reference>
<evidence type="ECO:0000313" key="3">
    <source>
        <dbReference type="Proteomes" id="UP000765509"/>
    </source>
</evidence>
<protein>
    <recommendedName>
        <fullName evidence="1">Integrase zinc-binding domain-containing protein</fullName>
    </recommendedName>
</protein>
<proteinExistence type="predicted"/>
<organism evidence="2 3">
    <name type="scientific">Austropuccinia psidii MF-1</name>
    <dbReference type="NCBI Taxonomy" id="1389203"/>
    <lineage>
        <taxon>Eukaryota</taxon>
        <taxon>Fungi</taxon>
        <taxon>Dikarya</taxon>
        <taxon>Basidiomycota</taxon>
        <taxon>Pucciniomycotina</taxon>
        <taxon>Pucciniomycetes</taxon>
        <taxon>Pucciniales</taxon>
        <taxon>Sphaerophragmiaceae</taxon>
        <taxon>Austropuccinia</taxon>
    </lineage>
</organism>
<dbReference type="InterPro" id="IPR041588">
    <property type="entry name" value="Integrase_H2C2"/>
</dbReference>
<feature type="domain" description="Integrase zinc-binding" evidence="1">
    <location>
        <begin position="8"/>
        <end position="61"/>
    </location>
</feature>
<dbReference type="PANTHER" id="PTHR37984:SF5">
    <property type="entry name" value="PROTEIN NYNRIN-LIKE"/>
    <property type="match status" value="1"/>
</dbReference>
<dbReference type="Proteomes" id="UP000765509">
    <property type="component" value="Unassembled WGS sequence"/>
</dbReference>
<dbReference type="Pfam" id="PF17921">
    <property type="entry name" value="Integrase_H2C2"/>
    <property type="match status" value="1"/>
</dbReference>
<dbReference type="AlphaFoldDB" id="A0A9Q3GG57"/>